<evidence type="ECO:0000313" key="2">
    <source>
        <dbReference type="Proteomes" id="UP000799118"/>
    </source>
</evidence>
<protein>
    <submittedName>
        <fullName evidence="1">Uncharacterized protein</fullName>
    </submittedName>
</protein>
<accession>A0A6A4HN08</accession>
<dbReference type="Proteomes" id="UP000799118">
    <property type="component" value="Unassembled WGS sequence"/>
</dbReference>
<gene>
    <name evidence="1" type="ORF">BT96DRAFT_994873</name>
</gene>
<dbReference type="OrthoDB" id="3023346at2759"/>
<organism evidence="1 2">
    <name type="scientific">Gymnopus androsaceus JB14</name>
    <dbReference type="NCBI Taxonomy" id="1447944"/>
    <lineage>
        <taxon>Eukaryota</taxon>
        <taxon>Fungi</taxon>
        <taxon>Dikarya</taxon>
        <taxon>Basidiomycota</taxon>
        <taxon>Agaricomycotina</taxon>
        <taxon>Agaricomycetes</taxon>
        <taxon>Agaricomycetidae</taxon>
        <taxon>Agaricales</taxon>
        <taxon>Marasmiineae</taxon>
        <taxon>Omphalotaceae</taxon>
        <taxon>Gymnopus</taxon>
    </lineage>
</organism>
<reference evidence="1" key="1">
    <citation type="journal article" date="2019" name="Environ. Microbiol.">
        <title>Fungal ecological strategies reflected in gene transcription - a case study of two litter decomposers.</title>
        <authorList>
            <person name="Barbi F."/>
            <person name="Kohler A."/>
            <person name="Barry K."/>
            <person name="Baskaran P."/>
            <person name="Daum C."/>
            <person name="Fauchery L."/>
            <person name="Ihrmark K."/>
            <person name="Kuo A."/>
            <person name="LaButti K."/>
            <person name="Lipzen A."/>
            <person name="Morin E."/>
            <person name="Grigoriev I.V."/>
            <person name="Henrissat B."/>
            <person name="Lindahl B."/>
            <person name="Martin F."/>
        </authorList>
    </citation>
    <scope>NUCLEOTIDE SEQUENCE</scope>
    <source>
        <strain evidence="1">JB14</strain>
    </source>
</reference>
<dbReference type="EMBL" id="ML769483">
    <property type="protein sequence ID" value="KAE9398397.1"/>
    <property type="molecule type" value="Genomic_DNA"/>
</dbReference>
<dbReference type="AlphaFoldDB" id="A0A6A4HN08"/>
<proteinExistence type="predicted"/>
<sequence length="226" mass="24475">MATNTHWTPCFKPGCPNHIPARLKCRGQRVPEHAGLFYQIPPLVADPPSLQLPNHIAVAQPSSQAPIHTAAATSSSQPAAHEHAACQQATLQAQAVVKKVRSTVTIFAWTSLKQPDPHEFQDHVINGHFVLSEEVLERLKIAGNELQVYCPSFHGWSMIPKDHVIPLTSGYTVTQDALPVVLLQQMGVDGCNGLDDLLSTPGSDLSVCKLGTSMDLTIRVSTHAHP</sequence>
<name>A0A6A4HN08_9AGAR</name>
<evidence type="ECO:0000313" key="1">
    <source>
        <dbReference type="EMBL" id="KAE9398397.1"/>
    </source>
</evidence>
<keyword evidence="2" id="KW-1185">Reference proteome</keyword>